<evidence type="ECO:0000256" key="1">
    <source>
        <dbReference type="ARBA" id="ARBA00001933"/>
    </source>
</evidence>
<comment type="caution">
    <text evidence="14">The sequence shown here is derived from an EMBL/GenBank/DDBJ whole genome shotgun (WGS) entry which is preliminary data.</text>
</comment>
<dbReference type="GO" id="GO:0008710">
    <property type="term" value="F:8-amino-7-oxononanoate synthase activity"/>
    <property type="evidence" value="ECO:0007669"/>
    <property type="project" value="UniProtKB-EC"/>
</dbReference>
<dbReference type="GO" id="GO:0009102">
    <property type="term" value="P:biotin biosynthetic process"/>
    <property type="evidence" value="ECO:0007669"/>
    <property type="project" value="UniProtKB-KW"/>
</dbReference>
<name>A0A4Y3TJS5_9PROT</name>
<evidence type="ECO:0000256" key="10">
    <source>
        <dbReference type="ARBA" id="ARBA00033381"/>
    </source>
</evidence>
<accession>A0A4Y3TJS5</accession>
<evidence type="ECO:0000313" key="15">
    <source>
        <dbReference type="Proteomes" id="UP000317617"/>
    </source>
</evidence>
<feature type="domain" description="Aminotransferase class I/classII large" evidence="13">
    <location>
        <begin position="43"/>
        <end position="383"/>
    </location>
</feature>
<dbReference type="GO" id="GO:0030170">
    <property type="term" value="F:pyridoxal phosphate binding"/>
    <property type="evidence" value="ECO:0007669"/>
    <property type="project" value="InterPro"/>
</dbReference>
<keyword evidence="6" id="KW-0808">Transferase</keyword>
<comment type="catalytic activity">
    <reaction evidence="11">
        <text>6-carboxyhexanoyl-[ACP] + L-alanine + H(+) = (8S)-8-amino-7-oxononanoate + holo-[ACP] + CO2</text>
        <dbReference type="Rhea" id="RHEA:42288"/>
        <dbReference type="Rhea" id="RHEA-COMP:9685"/>
        <dbReference type="Rhea" id="RHEA-COMP:9955"/>
        <dbReference type="ChEBI" id="CHEBI:15378"/>
        <dbReference type="ChEBI" id="CHEBI:16526"/>
        <dbReference type="ChEBI" id="CHEBI:57972"/>
        <dbReference type="ChEBI" id="CHEBI:64479"/>
        <dbReference type="ChEBI" id="CHEBI:78846"/>
        <dbReference type="ChEBI" id="CHEBI:149468"/>
        <dbReference type="EC" id="2.3.1.47"/>
    </reaction>
</comment>
<dbReference type="Gene3D" id="3.40.640.10">
    <property type="entry name" value="Type I PLP-dependent aspartate aminotransferase-like (Major domain)"/>
    <property type="match status" value="1"/>
</dbReference>
<dbReference type="Proteomes" id="UP000317617">
    <property type="component" value="Unassembled WGS sequence"/>
</dbReference>
<dbReference type="EC" id="2.3.1.47" evidence="5"/>
<dbReference type="InterPro" id="IPR015421">
    <property type="entry name" value="PyrdxlP-dep_Trfase_major"/>
</dbReference>
<dbReference type="PANTHER" id="PTHR13693">
    <property type="entry name" value="CLASS II AMINOTRANSFERASE/8-AMINO-7-OXONONANOATE SYNTHASE"/>
    <property type="match status" value="1"/>
</dbReference>
<dbReference type="InterPro" id="IPR050087">
    <property type="entry name" value="AON_synthase_class-II"/>
</dbReference>
<dbReference type="EMBL" id="BJMU01000001">
    <property type="protein sequence ID" value="GEB81729.1"/>
    <property type="molecule type" value="Genomic_DNA"/>
</dbReference>
<dbReference type="Pfam" id="PF00155">
    <property type="entry name" value="Aminotran_1_2"/>
    <property type="match status" value="1"/>
</dbReference>
<evidence type="ECO:0000256" key="7">
    <source>
        <dbReference type="ARBA" id="ARBA00022756"/>
    </source>
</evidence>
<keyword evidence="7" id="KW-0093">Biotin biosynthesis</keyword>
<dbReference type="InterPro" id="IPR015422">
    <property type="entry name" value="PyrdxlP-dep_Trfase_small"/>
</dbReference>
<dbReference type="InterPro" id="IPR015424">
    <property type="entry name" value="PyrdxlP-dep_Trfase"/>
</dbReference>
<comment type="pathway">
    <text evidence="2">Cofactor biosynthesis; biotin biosynthesis.</text>
</comment>
<dbReference type="RefSeq" id="WP_048836167.1">
    <property type="nucleotide sequence ID" value="NZ_BJMU01000001.1"/>
</dbReference>
<evidence type="ECO:0000256" key="12">
    <source>
        <dbReference type="RuleBase" id="RU003693"/>
    </source>
</evidence>
<proteinExistence type="inferred from homology"/>
<dbReference type="STRING" id="104099.AD949_12345"/>
<dbReference type="InterPro" id="IPR001917">
    <property type="entry name" value="Aminotrans_II_pyridoxalP_BS"/>
</dbReference>
<evidence type="ECO:0000256" key="5">
    <source>
        <dbReference type="ARBA" id="ARBA00013187"/>
    </source>
</evidence>
<evidence type="ECO:0000256" key="4">
    <source>
        <dbReference type="ARBA" id="ARBA00011738"/>
    </source>
</evidence>
<evidence type="ECO:0000256" key="6">
    <source>
        <dbReference type="ARBA" id="ARBA00022679"/>
    </source>
</evidence>
<dbReference type="OrthoDB" id="9807157at2"/>
<evidence type="ECO:0000259" key="13">
    <source>
        <dbReference type="Pfam" id="PF00155"/>
    </source>
</evidence>
<evidence type="ECO:0000256" key="8">
    <source>
        <dbReference type="ARBA" id="ARBA00022898"/>
    </source>
</evidence>
<dbReference type="AlphaFoldDB" id="A0A4Y3TJS5"/>
<dbReference type="Gene3D" id="3.90.1150.10">
    <property type="entry name" value="Aspartate Aminotransferase, domain 1"/>
    <property type="match status" value="1"/>
</dbReference>
<evidence type="ECO:0000313" key="14">
    <source>
        <dbReference type="EMBL" id="GEB81729.1"/>
    </source>
</evidence>
<dbReference type="SUPFAM" id="SSF53383">
    <property type="entry name" value="PLP-dependent transferases"/>
    <property type="match status" value="1"/>
</dbReference>
<keyword evidence="8 12" id="KW-0663">Pyridoxal phosphate</keyword>
<comment type="similarity">
    <text evidence="3">Belongs to the class-II pyridoxal-phosphate-dependent aminotransferase family. BioF subfamily.</text>
</comment>
<keyword evidence="15" id="KW-1185">Reference proteome</keyword>
<evidence type="ECO:0000256" key="2">
    <source>
        <dbReference type="ARBA" id="ARBA00004746"/>
    </source>
</evidence>
<protein>
    <recommendedName>
        <fullName evidence="5">8-amino-7-oxononanoate synthase</fullName>
        <ecNumber evidence="5">2.3.1.47</ecNumber>
    </recommendedName>
    <alternativeName>
        <fullName evidence="9">7-keto-8-amino-pelargonic acid synthase</fullName>
    </alternativeName>
    <alternativeName>
        <fullName evidence="10">8-amino-7-ketopelargonate synthase</fullName>
    </alternativeName>
</protein>
<sequence>MTRFDHLFQHGLEELAEQGRLRTPRSLQPRADGLLEREDGTVLVDFSSNDYLGLRAHPLLRERALAWAERYGAGSGASRLVTGTAPGTVALEARLAALKGMEAACIFSSGWQANATLVPALAQISLSATGAPPTLLVDKFIHASLYHGCAAAGVRPVRFRHNDMAHLEHLLQSIDSPGLKIILTESVFSMDGDRADMVALGALARQYNALLCVDEAHATGILGADGKGLADGQADLIIGTFSKALGGMGAFVASSAALCRWLVNKGSGYIYSTAPSPLVLGAVEAALDLLPQMEATRQHVASLAERFRQHMRCAGLETGASSTQIVPVVVGSEHTALTLSRKVEAAGFLAIAIRPPTVPPGGCRLRVVLHGNHTEAQVDQLATILRTAVTESAAGALL</sequence>
<dbReference type="PANTHER" id="PTHR13693:SF100">
    <property type="entry name" value="8-AMINO-7-OXONONANOATE SYNTHASE"/>
    <property type="match status" value="1"/>
</dbReference>
<comment type="subunit">
    <text evidence="4">Homodimer.</text>
</comment>
<organism evidence="14 15">
    <name type="scientific">Acetobacter orleanensis</name>
    <dbReference type="NCBI Taxonomy" id="104099"/>
    <lineage>
        <taxon>Bacteria</taxon>
        <taxon>Pseudomonadati</taxon>
        <taxon>Pseudomonadota</taxon>
        <taxon>Alphaproteobacteria</taxon>
        <taxon>Acetobacterales</taxon>
        <taxon>Acetobacteraceae</taxon>
        <taxon>Acetobacter</taxon>
    </lineage>
</organism>
<evidence type="ECO:0000256" key="3">
    <source>
        <dbReference type="ARBA" id="ARBA00010008"/>
    </source>
</evidence>
<evidence type="ECO:0000256" key="9">
    <source>
        <dbReference type="ARBA" id="ARBA00032610"/>
    </source>
</evidence>
<dbReference type="PROSITE" id="PS00599">
    <property type="entry name" value="AA_TRANSFER_CLASS_2"/>
    <property type="match status" value="1"/>
</dbReference>
<comment type="cofactor">
    <cofactor evidence="1 12">
        <name>pyridoxal 5'-phosphate</name>
        <dbReference type="ChEBI" id="CHEBI:597326"/>
    </cofactor>
</comment>
<evidence type="ECO:0000256" key="11">
    <source>
        <dbReference type="ARBA" id="ARBA00047715"/>
    </source>
</evidence>
<dbReference type="InterPro" id="IPR004839">
    <property type="entry name" value="Aminotransferase_I/II_large"/>
</dbReference>
<reference evidence="14 15" key="1">
    <citation type="submission" date="2019-06" db="EMBL/GenBank/DDBJ databases">
        <title>Whole genome shotgun sequence of Acetobacter orleanensis NBRC 13752.</title>
        <authorList>
            <person name="Hosoyama A."/>
            <person name="Uohara A."/>
            <person name="Ohji S."/>
            <person name="Ichikawa N."/>
        </authorList>
    </citation>
    <scope>NUCLEOTIDE SEQUENCE [LARGE SCALE GENOMIC DNA]</scope>
    <source>
        <strain evidence="14 15">NBRC 13752</strain>
    </source>
</reference>
<gene>
    <name evidence="14" type="ORF">AOR01nite_02060</name>
</gene>